<comment type="caution">
    <text evidence="1">The sequence shown here is derived from an EMBL/GenBank/DDBJ whole genome shotgun (WGS) entry which is preliminary data.</text>
</comment>
<dbReference type="Pfam" id="PF13469">
    <property type="entry name" value="Sulfotransfer_3"/>
    <property type="match status" value="1"/>
</dbReference>
<accession>A0ABT5C480</accession>
<evidence type="ECO:0000313" key="1">
    <source>
        <dbReference type="EMBL" id="MDC0681229.1"/>
    </source>
</evidence>
<dbReference type="Proteomes" id="UP001217485">
    <property type="component" value="Unassembled WGS sequence"/>
</dbReference>
<dbReference type="SUPFAM" id="SSF52540">
    <property type="entry name" value="P-loop containing nucleoside triphosphate hydrolases"/>
    <property type="match status" value="1"/>
</dbReference>
<dbReference type="EMBL" id="JAQNDK010000003">
    <property type="protein sequence ID" value="MDC0681229.1"/>
    <property type="molecule type" value="Genomic_DNA"/>
</dbReference>
<dbReference type="Gene3D" id="3.40.50.300">
    <property type="entry name" value="P-loop containing nucleotide triphosphate hydrolases"/>
    <property type="match status" value="1"/>
</dbReference>
<proteinExistence type="predicted"/>
<gene>
    <name evidence="1" type="ORF">POL72_26045</name>
</gene>
<sequence>MSALGPLFIVGTGRCGSTMLSNLVRRHPDLLSISEFFSATTDLGGRISLCFPDHPIEADELWRIVAGIQPKLTTMRRHDVMMDEVLYRPAALPCFGGVPGVPAILETALPHLCDEPEALFADLERFVSTLPVAPVGQHYQQVFGFLAHRFGKRTWVERSGGSLRLVRRLIKNFPDARFVHLVRDGRTCAISMSRHLGFRMALIAVQLTEILGVDPWESRDRAYVDDVPEELLPFLPERFDREAFLRYETPLPLCGHYWSGEIVTGLDELSGVAPGRLLTLRYEDFGRAPRPTIARLMEFIGVDVDDAWIERMAGIVRPARSRFTELAPGERRALMDACQPGFAALAELYSTELAEAAAGEVPA</sequence>
<reference evidence="1 2" key="1">
    <citation type="submission" date="2023-01" db="EMBL/GenBank/DDBJ databases">
        <title>Minimal conservation of predation-associated metabolite biosynthetic gene clusters underscores biosynthetic potential of Myxococcota including descriptions for ten novel species: Archangium lansinium sp. nov., Myxococcus landrumus sp. nov., Nannocystis bai.</title>
        <authorList>
            <person name="Ahearne A."/>
            <person name="Stevens C."/>
            <person name="Dowd S."/>
        </authorList>
    </citation>
    <scope>NUCLEOTIDE SEQUENCE [LARGE SCALE GENOMIC DNA]</scope>
    <source>
        <strain evidence="1 2">WIWO2</strain>
    </source>
</reference>
<protein>
    <submittedName>
        <fullName evidence="1">Sulfotransferase</fullName>
    </submittedName>
</protein>
<dbReference type="InterPro" id="IPR027417">
    <property type="entry name" value="P-loop_NTPase"/>
</dbReference>
<dbReference type="RefSeq" id="WP_272098271.1">
    <property type="nucleotide sequence ID" value="NZ_JAQNDK010000003.1"/>
</dbReference>
<name>A0ABT5C480_9BACT</name>
<organism evidence="1 2">
    <name type="scientific">Sorangium atrum</name>
    <dbReference type="NCBI Taxonomy" id="2995308"/>
    <lineage>
        <taxon>Bacteria</taxon>
        <taxon>Pseudomonadati</taxon>
        <taxon>Myxococcota</taxon>
        <taxon>Polyangia</taxon>
        <taxon>Polyangiales</taxon>
        <taxon>Polyangiaceae</taxon>
        <taxon>Sorangium</taxon>
    </lineage>
</organism>
<keyword evidence="2" id="KW-1185">Reference proteome</keyword>
<evidence type="ECO:0000313" key="2">
    <source>
        <dbReference type="Proteomes" id="UP001217485"/>
    </source>
</evidence>